<evidence type="ECO:0000256" key="13">
    <source>
        <dbReference type="ARBA" id="ARBA00048332"/>
    </source>
</evidence>
<keyword evidence="17" id="KW-0670">Pyruvate</keyword>
<evidence type="ECO:0000256" key="2">
    <source>
        <dbReference type="ARBA" id="ARBA00011238"/>
    </source>
</evidence>
<gene>
    <name evidence="17" type="ORF">SAMN05444000_10557</name>
</gene>
<keyword evidence="9 14" id="KW-0560">Oxidoreductase</keyword>
<evidence type="ECO:0000313" key="17">
    <source>
        <dbReference type="EMBL" id="SHJ10630.1"/>
    </source>
</evidence>
<evidence type="ECO:0000256" key="14">
    <source>
        <dbReference type="PIRNR" id="PIRNR006439"/>
    </source>
</evidence>
<dbReference type="Pfam" id="PF02775">
    <property type="entry name" value="TPP_enzyme_C"/>
    <property type="match status" value="1"/>
</dbReference>
<dbReference type="Pfam" id="PF01855">
    <property type="entry name" value="POR_N"/>
    <property type="match status" value="1"/>
</dbReference>
<accession>A0A1M6GL32</accession>
<feature type="binding site" evidence="15">
    <location>
        <position position="589"/>
    </location>
    <ligand>
        <name>[4Fe-4S] cluster</name>
        <dbReference type="ChEBI" id="CHEBI:49883"/>
        <label>1</label>
    </ligand>
</feature>
<name>A0A1M6GL32_9RHOB</name>
<dbReference type="InterPro" id="IPR017721">
    <property type="entry name" value="IorA"/>
</dbReference>
<keyword evidence="18" id="KW-1185">Reference proteome</keyword>
<dbReference type="GO" id="GO:0043805">
    <property type="term" value="F:indolepyruvate ferredoxin oxidoreductase activity"/>
    <property type="evidence" value="ECO:0007669"/>
    <property type="project" value="UniProtKB-UniRule"/>
</dbReference>
<comment type="subunit">
    <text evidence="2">Heterodimer of the IorA and IorB subunits.</text>
</comment>
<dbReference type="GO" id="GO:0051539">
    <property type="term" value="F:4 iron, 4 sulfur cluster binding"/>
    <property type="evidence" value="ECO:0007669"/>
    <property type="project" value="UniProtKB-UniRule"/>
</dbReference>
<dbReference type="SUPFAM" id="SSF52518">
    <property type="entry name" value="Thiamin diphosphate-binding fold (THDP-binding)"/>
    <property type="match status" value="2"/>
</dbReference>
<protein>
    <recommendedName>
        <fullName evidence="4 14">Indolepyruvate oxidoreductase subunit IorA</fullName>
        <shortName evidence="14">IOR</shortName>
        <ecNumber evidence="3 14">1.2.7.8</ecNumber>
    </recommendedName>
    <alternativeName>
        <fullName evidence="12 14">Indolepyruvate ferredoxin oxidoreductase subunit alpha</fullName>
    </alternativeName>
</protein>
<dbReference type="GO" id="GO:0044281">
    <property type="term" value="P:small molecule metabolic process"/>
    <property type="evidence" value="ECO:0007669"/>
    <property type="project" value="UniProtKB-ARBA"/>
</dbReference>
<evidence type="ECO:0000256" key="11">
    <source>
        <dbReference type="ARBA" id="ARBA00023014"/>
    </source>
</evidence>
<evidence type="ECO:0000256" key="5">
    <source>
        <dbReference type="ARBA" id="ARBA00022448"/>
    </source>
</evidence>
<feature type="domain" description="4Fe-4S ferredoxin-type" evidence="16">
    <location>
        <begin position="580"/>
        <end position="608"/>
    </location>
</feature>
<dbReference type="SUPFAM" id="SSF54862">
    <property type="entry name" value="4Fe-4S ferredoxins"/>
    <property type="match status" value="1"/>
</dbReference>
<dbReference type="PANTHER" id="PTHR43710">
    <property type="entry name" value="2-HYDROXYACYL-COA LYASE"/>
    <property type="match status" value="1"/>
</dbReference>
<evidence type="ECO:0000256" key="12">
    <source>
        <dbReference type="ARBA" id="ARBA00030514"/>
    </source>
</evidence>
<evidence type="ECO:0000256" key="7">
    <source>
        <dbReference type="ARBA" id="ARBA00022723"/>
    </source>
</evidence>
<feature type="binding site" evidence="15">
    <location>
        <position position="626"/>
    </location>
    <ligand>
        <name>[4Fe-4S] cluster</name>
        <dbReference type="ChEBI" id="CHEBI:49883"/>
        <label>2</label>
    </ligand>
</feature>
<feature type="domain" description="4Fe-4S ferredoxin-type" evidence="16">
    <location>
        <begin position="614"/>
        <end position="643"/>
    </location>
</feature>
<dbReference type="InterPro" id="IPR009014">
    <property type="entry name" value="Transketo_C/PFOR_II"/>
</dbReference>
<evidence type="ECO:0000259" key="16">
    <source>
        <dbReference type="PROSITE" id="PS51379"/>
    </source>
</evidence>
<evidence type="ECO:0000256" key="9">
    <source>
        <dbReference type="ARBA" id="ARBA00023002"/>
    </source>
</evidence>
<dbReference type="GO" id="GO:0046872">
    <property type="term" value="F:metal ion binding"/>
    <property type="evidence" value="ECO:0007669"/>
    <property type="project" value="UniProtKB-UniRule"/>
</dbReference>
<dbReference type="EMBL" id="FQZQ01000005">
    <property type="protein sequence ID" value="SHJ10630.1"/>
    <property type="molecule type" value="Genomic_DNA"/>
</dbReference>
<sequence>MVANRERIFLMAATIGLFVTFELSNSIFCNTLTARKMLFMNETLARPAPEVRSAPTARPLTGNEAIARGVWEAGTKVAAAYPGTPSTEIMENLGTYPSEDMHAQWSTNEKTSLDVAIGASFAGVRAFSSMKHVGLNVAADALMSFSYIGVNGGLVIAVCDDPGIHSSQNEQDTRMFARFAQVPILEPSDGQEALEYTRQAFDLSEEFDTPVVVRATTRLSHTRSAVNVGERQVVEPRGFIEQPSKNVMIPAHARMQHPKVLDRERKLIEAMNTSPLNRIDPGDRSVGIITSGITYTYVKECLPNATVLKLGVSYPLPETLIRDFCASVGRVIVVEELEPFIEEALLVMGLEVEGKAFFPRLGEFSPEVLREGFAKAGLMDAPKKTEGFDFAPMIRPPVLCSGCPHTSCFMALRALDMRVAGDIGCYTLAVVEPLKSMDTCVSMGSSIANAVGMAKAGTETKPIVATIGDSTFLHSGIPPLIDAVYNQANITVFLLDNHITAMTGGQDHPGTGKTLRGDETARVDYVELVKALGVEFVSVVDSYDMAALQHQLREAMEFKGVSVVISNRPCVLDPVKIKGPTFVVDQDNCTACQSCMNLGCPALTWSDNWFEGRHKVAIDPNACIGCSLCAQLCTSDSIRPLDLQEAANV</sequence>
<dbReference type="EC" id="1.2.7.8" evidence="3 14"/>
<evidence type="ECO:0000256" key="4">
    <source>
        <dbReference type="ARBA" id="ARBA00017710"/>
    </source>
</evidence>
<dbReference type="Proteomes" id="UP000183982">
    <property type="component" value="Unassembled WGS sequence"/>
</dbReference>
<keyword evidence="7 14" id="KW-0479">Metal-binding</keyword>
<keyword evidence="6 14" id="KW-0004">4Fe-4S</keyword>
<dbReference type="Gene3D" id="3.40.50.970">
    <property type="match status" value="2"/>
</dbReference>
<evidence type="ECO:0000256" key="1">
    <source>
        <dbReference type="ARBA" id="ARBA00002995"/>
    </source>
</evidence>
<dbReference type="InterPro" id="IPR002880">
    <property type="entry name" value="Pyrv_Fd/Flavodoxin_OxRdtase_N"/>
</dbReference>
<keyword evidence="10 14" id="KW-0408">Iron</keyword>
<feature type="binding site" evidence="15">
    <location>
        <position position="629"/>
    </location>
    <ligand>
        <name>[4Fe-4S] cluster</name>
        <dbReference type="ChEBI" id="CHEBI:49883"/>
        <label>2</label>
    </ligand>
</feature>
<dbReference type="CDD" id="cd07034">
    <property type="entry name" value="TPP_PYR_PFOR_IOR-alpha_like"/>
    <property type="match status" value="1"/>
</dbReference>
<feature type="binding site" evidence="15">
    <location>
        <position position="633"/>
    </location>
    <ligand>
        <name>[4Fe-4S] cluster</name>
        <dbReference type="ChEBI" id="CHEBI:49883"/>
        <label>1</label>
    </ligand>
</feature>
<evidence type="ECO:0000256" key="3">
    <source>
        <dbReference type="ARBA" id="ARBA00012812"/>
    </source>
</evidence>
<evidence type="ECO:0000256" key="10">
    <source>
        <dbReference type="ARBA" id="ARBA00023004"/>
    </source>
</evidence>
<evidence type="ECO:0000256" key="6">
    <source>
        <dbReference type="ARBA" id="ARBA00022485"/>
    </source>
</evidence>
<feature type="binding site" evidence="15">
    <location>
        <position position="592"/>
    </location>
    <ligand>
        <name>[4Fe-4S] cluster</name>
        <dbReference type="ChEBI" id="CHEBI:49883"/>
        <label>1</label>
    </ligand>
</feature>
<reference evidence="18" key="1">
    <citation type="submission" date="2016-11" db="EMBL/GenBank/DDBJ databases">
        <authorList>
            <person name="Varghese N."/>
            <person name="Submissions S."/>
        </authorList>
    </citation>
    <scope>NUCLEOTIDE SEQUENCE [LARGE SCALE GENOMIC DNA]</scope>
    <source>
        <strain evidence="18">DSM 100564</strain>
    </source>
</reference>
<keyword evidence="8 14" id="KW-0249">Electron transport</keyword>
<evidence type="ECO:0000313" key="18">
    <source>
        <dbReference type="Proteomes" id="UP000183982"/>
    </source>
</evidence>
<dbReference type="CDD" id="cd02008">
    <property type="entry name" value="TPP_IOR_alpha"/>
    <property type="match status" value="1"/>
</dbReference>
<dbReference type="InterPro" id="IPR045025">
    <property type="entry name" value="HACL1-like"/>
</dbReference>
<comment type="cofactor">
    <cofactor evidence="14 15">
        <name>[4Fe-4S] cluster</name>
        <dbReference type="ChEBI" id="CHEBI:49883"/>
    </cofactor>
    <text evidence="14 15">Binds 2 [4Fe-4S] clusters. In this family the first cluster has a non-standard and varying [4Fe-4S] binding motif CX(2)CX(2)CX(4-5)CP.</text>
</comment>
<dbReference type="Gene3D" id="3.30.70.20">
    <property type="match status" value="1"/>
</dbReference>
<dbReference type="InterPro" id="IPR017896">
    <property type="entry name" value="4Fe4S_Fe-S-bd"/>
</dbReference>
<dbReference type="PIRSF" id="PIRSF006439">
    <property type="entry name" value="Indolepyruvate_ferr_oxidored"/>
    <property type="match status" value="1"/>
</dbReference>
<dbReference type="InterPro" id="IPR011766">
    <property type="entry name" value="TPP_enzyme_TPP-bd"/>
</dbReference>
<dbReference type="SUPFAM" id="SSF52922">
    <property type="entry name" value="TK C-terminal domain-like"/>
    <property type="match status" value="1"/>
</dbReference>
<dbReference type="PROSITE" id="PS51379">
    <property type="entry name" value="4FE4S_FER_2"/>
    <property type="match status" value="2"/>
</dbReference>
<evidence type="ECO:0000256" key="15">
    <source>
        <dbReference type="PIRSR" id="PIRSR006439-50"/>
    </source>
</evidence>
<organism evidence="17 18">
    <name type="scientific">Shimia gijangensis</name>
    <dbReference type="NCBI Taxonomy" id="1470563"/>
    <lineage>
        <taxon>Bacteria</taxon>
        <taxon>Pseudomonadati</taxon>
        <taxon>Pseudomonadota</taxon>
        <taxon>Alphaproteobacteria</taxon>
        <taxon>Rhodobacterales</taxon>
        <taxon>Roseobacteraceae</taxon>
    </lineage>
</organism>
<dbReference type="PANTHER" id="PTHR43710:SF7">
    <property type="entry name" value="INDOLEPYRUVATE OXIDOREDUCTASE SUBUNIT IORA"/>
    <property type="match status" value="1"/>
</dbReference>
<evidence type="ECO:0000256" key="8">
    <source>
        <dbReference type="ARBA" id="ARBA00022982"/>
    </source>
</evidence>
<dbReference type="NCBIfam" id="TIGR03336">
    <property type="entry name" value="IOR_alpha"/>
    <property type="match status" value="1"/>
</dbReference>
<feature type="binding site" evidence="15">
    <location>
        <position position="595"/>
    </location>
    <ligand>
        <name>[4Fe-4S] cluster</name>
        <dbReference type="ChEBI" id="CHEBI:49883"/>
        <label>1</label>
    </ligand>
</feature>
<proteinExistence type="predicted"/>
<keyword evidence="11 14" id="KW-0411">Iron-sulfur</keyword>
<feature type="binding site" evidence="15">
    <location>
        <position position="600"/>
    </location>
    <ligand>
        <name>[4Fe-4S] cluster</name>
        <dbReference type="ChEBI" id="CHEBI:49883"/>
        <label>2</label>
    </ligand>
</feature>
<comment type="catalytic activity">
    <reaction evidence="13 14">
        <text>indole-3-pyruvate + 2 oxidized [2Fe-2S]-[ferredoxin] + CoA = (indol-3-yl)acetyl-CoA + 2 reduced [2Fe-2S]-[ferredoxin] + CO2 + H(+)</text>
        <dbReference type="Rhea" id="RHEA:12645"/>
        <dbReference type="Rhea" id="RHEA-COMP:10000"/>
        <dbReference type="Rhea" id="RHEA-COMP:10001"/>
        <dbReference type="ChEBI" id="CHEBI:15378"/>
        <dbReference type="ChEBI" id="CHEBI:16526"/>
        <dbReference type="ChEBI" id="CHEBI:17640"/>
        <dbReference type="ChEBI" id="CHEBI:33737"/>
        <dbReference type="ChEBI" id="CHEBI:33738"/>
        <dbReference type="ChEBI" id="CHEBI:57271"/>
        <dbReference type="ChEBI" id="CHEBI:57287"/>
        <dbReference type="EC" id="1.2.7.8"/>
    </reaction>
</comment>
<dbReference type="STRING" id="1470563.SAMN05444000_10557"/>
<dbReference type="InterPro" id="IPR029061">
    <property type="entry name" value="THDP-binding"/>
</dbReference>
<keyword evidence="5 14" id="KW-0813">Transport</keyword>
<feature type="binding site" evidence="15">
    <location>
        <position position="623"/>
    </location>
    <ligand>
        <name>[4Fe-4S] cluster</name>
        <dbReference type="ChEBI" id="CHEBI:49883"/>
        <label>2</label>
    </ligand>
</feature>
<dbReference type="FunFam" id="3.40.50.970:FF:000039">
    <property type="entry name" value="Indolepyruvate oxidoreductase subunit IorA"/>
    <property type="match status" value="1"/>
</dbReference>
<dbReference type="AlphaFoldDB" id="A0A1M6GL32"/>
<dbReference type="GO" id="GO:0030976">
    <property type="term" value="F:thiamine pyrophosphate binding"/>
    <property type="evidence" value="ECO:0007669"/>
    <property type="project" value="InterPro"/>
</dbReference>
<comment type="function">
    <text evidence="1 14">Catalyzes the ferredoxin-dependent oxidative decarboxylation of arylpyruvates.</text>
</comment>